<feature type="region of interest" description="Disordered" evidence="1">
    <location>
        <begin position="242"/>
        <end position="261"/>
    </location>
</feature>
<feature type="compositionally biased region" description="Basic and acidic residues" evidence="1">
    <location>
        <begin position="390"/>
        <end position="400"/>
    </location>
</feature>
<dbReference type="Proteomes" id="UP001144096">
    <property type="component" value="Unassembled WGS sequence"/>
</dbReference>
<dbReference type="InterPro" id="IPR013520">
    <property type="entry name" value="Ribonucl_H"/>
</dbReference>
<feature type="compositionally biased region" description="Low complexity" evidence="1">
    <location>
        <begin position="294"/>
        <end position="311"/>
    </location>
</feature>
<accession>A0A9X2NKQ5</accession>
<feature type="compositionally biased region" description="Basic residues" evidence="1">
    <location>
        <begin position="377"/>
        <end position="389"/>
    </location>
</feature>
<keyword evidence="4" id="KW-1185">Reference proteome</keyword>
<organism evidence="3 4">
    <name type="scientific">Amycolatopsis iheyensis</name>
    <dbReference type="NCBI Taxonomy" id="2945988"/>
    <lineage>
        <taxon>Bacteria</taxon>
        <taxon>Bacillati</taxon>
        <taxon>Actinomycetota</taxon>
        <taxon>Actinomycetes</taxon>
        <taxon>Pseudonocardiales</taxon>
        <taxon>Pseudonocardiaceae</taxon>
        <taxon>Amycolatopsis</taxon>
    </lineage>
</organism>
<feature type="region of interest" description="Disordered" evidence="1">
    <location>
        <begin position="365"/>
        <end position="400"/>
    </location>
</feature>
<proteinExistence type="predicted"/>
<evidence type="ECO:0000313" key="3">
    <source>
        <dbReference type="EMBL" id="MCR6488359.1"/>
    </source>
</evidence>
<feature type="compositionally biased region" description="Basic residues" evidence="1">
    <location>
        <begin position="275"/>
        <end position="287"/>
    </location>
</feature>
<sequence length="400" mass="44836">MADVPVFRRDEVPEYLMTNQQLRVAGRRAGDPRRPDGYVLVELFDARFRDDEFVEKFDRRAVDRQRAALWAQEVLDDPNTVLLDTESTDFDGRVLEIAVVSPTGEVLLESLVNPEGEPIVAEAAAKHGITAEMVSAPGVPMFADVHDELVELLSGKRVVCWKTAFDRELLTAEANRLLPSWSRAAETDWVPARWDDAMARHAEWVGEPAPDGSGYRRHRLDGEHRALGDCITMLARLHEMATNPEPLPPEPKAGTWSTADDDELTRMDYARLTRIRSRHAPAGRRPRSGGGCSSWGWPRSRSTSSASAPRPGQRRPTPSKTCGGFIPTRTSAGRRRRNSGWPIAIATARPWRSWWLSLVATRTASPAGWTCWASPSRRPKRPPCRRRRPSDRSLRAESSL</sequence>
<dbReference type="GO" id="GO:0004527">
    <property type="term" value="F:exonuclease activity"/>
    <property type="evidence" value="ECO:0007669"/>
    <property type="project" value="UniProtKB-KW"/>
</dbReference>
<feature type="region of interest" description="Disordered" evidence="1">
    <location>
        <begin position="275"/>
        <end position="338"/>
    </location>
</feature>
<reference evidence="3" key="1">
    <citation type="submission" date="2022-06" db="EMBL/GenBank/DDBJ databases">
        <title>Amycolatopsis iheyaensis sp. nov., a new species of the genus Amycolatopsis isolated from soil in Iheya island, Japan.</title>
        <authorList>
            <person name="Ngamcharungchit C."/>
            <person name="Kanto H."/>
            <person name="Take A."/>
            <person name="Intra B."/>
            <person name="Matsumoto A."/>
            <person name="Panbangred W."/>
            <person name="Inahashi Y."/>
        </authorList>
    </citation>
    <scope>NUCLEOTIDE SEQUENCE</scope>
    <source>
        <strain evidence="3">OK19-0408</strain>
    </source>
</reference>
<keyword evidence="3" id="KW-0378">Hydrolase</keyword>
<dbReference type="GO" id="GO:0003676">
    <property type="term" value="F:nucleic acid binding"/>
    <property type="evidence" value="ECO:0007669"/>
    <property type="project" value="InterPro"/>
</dbReference>
<dbReference type="InterPro" id="IPR036397">
    <property type="entry name" value="RNaseH_sf"/>
</dbReference>
<feature type="domain" description="Exonuclease" evidence="2">
    <location>
        <begin position="79"/>
        <end position="246"/>
    </location>
</feature>
<name>A0A9X2NKQ5_9PSEU</name>
<dbReference type="SUPFAM" id="SSF53098">
    <property type="entry name" value="Ribonuclease H-like"/>
    <property type="match status" value="1"/>
</dbReference>
<protein>
    <submittedName>
        <fullName evidence="3">3'-5' exonuclease</fullName>
    </submittedName>
</protein>
<dbReference type="SMART" id="SM00479">
    <property type="entry name" value="EXOIII"/>
    <property type="match status" value="1"/>
</dbReference>
<keyword evidence="3" id="KW-0269">Exonuclease</keyword>
<comment type="caution">
    <text evidence="3">The sequence shown here is derived from an EMBL/GenBank/DDBJ whole genome shotgun (WGS) entry which is preliminary data.</text>
</comment>
<gene>
    <name evidence="3" type="ORF">M8542_36570</name>
</gene>
<dbReference type="Gene3D" id="3.30.420.10">
    <property type="entry name" value="Ribonuclease H-like superfamily/Ribonuclease H"/>
    <property type="match status" value="1"/>
</dbReference>
<keyword evidence="3" id="KW-0540">Nuclease</keyword>
<dbReference type="RefSeq" id="WP_257924918.1">
    <property type="nucleotide sequence ID" value="NZ_JAMXQV010000024.1"/>
</dbReference>
<dbReference type="AlphaFoldDB" id="A0A9X2NKQ5"/>
<dbReference type="InterPro" id="IPR012337">
    <property type="entry name" value="RNaseH-like_sf"/>
</dbReference>
<evidence type="ECO:0000256" key="1">
    <source>
        <dbReference type="SAM" id="MobiDB-lite"/>
    </source>
</evidence>
<dbReference type="CDD" id="cd06127">
    <property type="entry name" value="DEDDh"/>
    <property type="match status" value="1"/>
</dbReference>
<evidence type="ECO:0000313" key="4">
    <source>
        <dbReference type="Proteomes" id="UP001144096"/>
    </source>
</evidence>
<evidence type="ECO:0000259" key="2">
    <source>
        <dbReference type="SMART" id="SM00479"/>
    </source>
</evidence>
<dbReference type="EMBL" id="JAMXQV010000024">
    <property type="protein sequence ID" value="MCR6488359.1"/>
    <property type="molecule type" value="Genomic_DNA"/>
</dbReference>